<sequence>MPDIEVTTKKGFLNGHEYVKKGRAIAVDEFRAKELHRNGLIEDYDVKQAAEPENKQAKEADNKAAPEANQKPKTELKNKAK</sequence>
<accession>A0A1H1S311</accession>
<evidence type="ECO:0000313" key="2">
    <source>
        <dbReference type="EMBL" id="SDS42166.1"/>
    </source>
</evidence>
<dbReference type="EMBL" id="LT629762">
    <property type="protein sequence ID" value="SDS42166.1"/>
    <property type="molecule type" value="Genomic_DNA"/>
</dbReference>
<gene>
    <name evidence="2" type="ORF">SAMN05216222_1422</name>
</gene>
<protein>
    <submittedName>
        <fullName evidence="2">Uncharacterized protein</fullName>
    </submittedName>
</protein>
<dbReference type="STRING" id="1148509.SAMN05216222_1422"/>
<feature type="region of interest" description="Disordered" evidence="1">
    <location>
        <begin position="46"/>
        <end position="81"/>
    </location>
</feature>
<name>A0A1H1S311_9PSED</name>
<dbReference type="Proteomes" id="UP000198481">
    <property type="component" value="Chromosome I"/>
</dbReference>
<proteinExistence type="predicted"/>
<evidence type="ECO:0000256" key="1">
    <source>
        <dbReference type="SAM" id="MobiDB-lite"/>
    </source>
</evidence>
<dbReference type="AlphaFoldDB" id="A0A1H1S311"/>
<organism evidence="2 3">
    <name type="scientific">Pseudomonas prosekii</name>
    <dbReference type="NCBI Taxonomy" id="1148509"/>
    <lineage>
        <taxon>Bacteria</taxon>
        <taxon>Pseudomonadati</taxon>
        <taxon>Pseudomonadota</taxon>
        <taxon>Gammaproteobacteria</taxon>
        <taxon>Pseudomonadales</taxon>
        <taxon>Pseudomonadaceae</taxon>
        <taxon>Pseudomonas</taxon>
    </lineage>
</organism>
<evidence type="ECO:0000313" key="3">
    <source>
        <dbReference type="Proteomes" id="UP000198481"/>
    </source>
</evidence>
<dbReference type="RefSeq" id="WP_092272519.1">
    <property type="nucleotide sequence ID" value="NZ_LT629762.1"/>
</dbReference>
<reference evidence="2 3" key="1">
    <citation type="submission" date="2016-10" db="EMBL/GenBank/DDBJ databases">
        <authorList>
            <person name="de Groot N.N."/>
        </authorList>
    </citation>
    <scope>NUCLEOTIDE SEQUENCE [LARGE SCALE GENOMIC DNA]</scope>
    <source>
        <strain evidence="2 3">LMG 26867</strain>
    </source>
</reference>